<evidence type="ECO:0000259" key="7">
    <source>
        <dbReference type="Pfam" id="PF20684"/>
    </source>
</evidence>
<evidence type="ECO:0000313" key="8">
    <source>
        <dbReference type="EMBL" id="KAJ9138499.1"/>
    </source>
</evidence>
<feature type="transmembrane region" description="Helical" evidence="6">
    <location>
        <begin position="152"/>
        <end position="170"/>
    </location>
</feature>
<evidence type="ECO:0000256" key="1">
    <source>
        <dbReference type="ARBA" id="ARBA00004141"/>
    </source>
</evidence>
<dbReference type="PANTHER" id="PTHR33048:SF146">
    <property type="entry name" value="INTEGRAL MEMBRANE PROTEIN"/>
    <property type="match status" value="1"/>
</dbReference>
<evidence type="ECO:0000256" key="3">
    <source>
        <dbReference type="ARBA" id="ARBA00022989"/>
    </source>
</evidence>
<comment type="subcellular location">
    <subcellularLocation>
        <location evidence="1">Membrane</location>
        <topology evidence="1">Multi-pass membrane protein</topology>
    </subcellularLocation>
</comment>
<accession>A0AA38VLE2</accession>
<dbReference type="InterPro" id="IPR049326">
    <property type="entry name" value="Rhodopsin_dom_fungi"/>
</dbReference>
<name>A0AA38VLE2_9PEZI</name>
<evidence type="ECO:0000256" key="4">
    <source>
        <dbReference type="ARBA" id="ARBA00023136"/>
    </source>
</evidence>
<gene>
    <name evidence="8" type="ORF">NKR19_g7845</name>
</gene>
<dbReference type="EMBL" id="JANBVN010000145">
    <property type="protein sequence ID" value="KAJ9138499.1"/>
    <property type="molecule type" value="Genomic_DNA"/>
</dbReference>
<keyword evidence="4 6" id="KW-0472">Membrane</keyword>
<comment type="caution">
    <text evidence="8">The sequence shown here is derived from an EMBL/GenBank/DDBJ whole genome shotgun (WGS) entry which is preliminary data.</text>
</comment>
<dbReference type="Proteomes" id="UP001174691">
    <property type="component" value="Unassembled WGS sequence"/>
</dbReference>
<protein>
    <recommendedName>
        <fullName evidence="7">Rhodopsin domain-containing protein</fullName>
    </recommendedName>
</protein>
<dbReference type="GO" id="GO:0016020">
    <property type="term" value="C:membrane"/>
    <property type="evidence" value="ECO:0007669"/>
    <property type="project" value="UniProtKB-SubCell"/>
</dbReference>
<organism evidence="8 9">
    <name type="scientific">Coniochaeta hoffmannii</name>
    <dbReference type="NCBI Taxonomy" id="91930"/>
    <lineage>
        <taxon>Eukaryota</taxon>
        <taxon>Fungi</taxon>
        <taxon>Dikarya</taxon>
        <taxon>Ascomycota</taxon>
        <taxon>Pezizomycotina</taxon>
        <taxon>Sordariomycetes</taxon>
        <taxon>Sordariomycetidae</taxon>
        <taxon>Coniochaetales</taxon>
        <taxon>Coniochaetaceae</taxon>
        <taxon>Coniochaeta</taxon>
    </lineage>
</organism>
<keyword evidence="9" id="KW-1185">Reference proteome</keyword>
<reference evidence="8" key="1">
    <citation type="submission" date="2022-07" db="EMBL/GenBank/DDBJ databases">
        <title>Fungi with potential for degradation of polypropylene.</title>
        <authorList>
            <person name="Gostincar C."/>
        </authorList>
    </citation>
    <scope>NUCLEOTIDE SEQUENCE</scope>
    <source>
        <strain evidence="8">EXF-13287</strain>
    </source>
</reference>
<feature type="domain" description="Rhodopsin" evidence="7">
    <location>
        <begin position="149"/>
        <end position="247"/>
    </location>
</feature>
<feature type="transmembrane region" description="Helical" evidence="6">
    <location>
        <begin position="53"/>
        <end position="74"/>
    </location>
</feature>
<keyword evidence="3 6" id="KW-1133">Transmembrane helix</keyword>
<comment type="similarity">
    <text evidence="5">Belongs to the SAT4 family.</text>
</comment>
<sequence>MAAEPNTPFYPEWDEKRTQILCVLIITTTLALISFGLRMYARLSVLRNIWWDDYTMAAAAVFSIVVLVFESIAVKHGIGTHKMYLEASEAIEAAKWSTLTITPNVLANMLARISLCFLMLRIAGVNKYYRGFLVGIIVGTVLIGTATVLNTYAVWTIGTDWLVALFPILLLRQLKIAFKAKIVLLTIMSLGFLIGVIVLLKTLKVGALFSRTDSTYDSADLTTWSLVEQNVGIIIVNVPPIRPLFSRAFAVTRKDNNSLPRYNNRGYRMGTLTRISGSNRFSSRVLTIAARGPGHPDPSGSESSLVARNFDGGITKTVGVSVHSFPQSDVQELRGADEHSNLDHQPLHPELVYNQRIRCSGKMGRAKCRI</sequence>
<dbReference type="AlphaFoldDB" id="A0AA38VLE2"/>
<feature type="transmembrane region" description="Helical" evidence="6">
    <location>
        <begin position="20"/>
        <end position="41"/>
    </location>
</feature>
<evidence type="ECO:0000313" key="9">
    <source>
        <dbReference type="Proteomes" id="UP001174691"/>
    </source>
</evidence>
<dbReference type="InterPro" id="IPR052337">
    <property type="entry name" value="SAT4-like"/>
</dbReference>
<dbReference type="PANTHER" id="PTHR33048">
    <property type="entry name" value="PTH11-LIKE INTEGRAL MEMBRANE PROTEIN (AFU_ORTHOLOGUE AFUA_5G11245)"/>
    <property type="match status" value="1"/>
</dbReference>
<feature type="transmembrane region" description="Helical" evidence="6">
    <location>
        <begin position="128"/>
        <end position="146"/>
    </location>
</feature>
<evidence type="ECO:0000256" key="5">
    <source>
        <dbReference type="ARBA" id="ARBA00038359"/>
    </source>
</evidence>
<keyword evidence="2 6" id="KW-0812">Transmembrane</keyword>
<feature type="transmembrane region" description="Helical" evidence="6">
    <location>
        <begin position="182"/>
        <end position="200"/>
    </location>
</feature>
<proteinExistence type="inferred from homology"/>
<evidence type="ECO:0000256" key="6">
    <source>
        <dbReference type="SAM" id="Phobius"/>
    </source>
</evidence>
<evidence type="ECO:0000256" key="2">
    <source>
        <dbReference type="ARBA" id="ARBA00022692"/>
    </source>
</evidence>
<dbReference type="Pfam" id="PF20684">
    <property type="entry name" value="Fung_rhodopsin"/>
    <property type="match status" value="1"/>
</dbReference>